<dbReference type="AlphaFoldDB" id="A0A1G8PSZ5"/>
<evidence type="ECO:0000313" key="2">
    <source>
        <dbReference type="Proteomes" id="UP000183255"/>
    </source>
</evidence>
<reference evidence="1 2" key="1">
    <citation type="submission" date="2016-10" db="EMBL/GenBank/DDBJ databases">
        <authorList>
            <person name="de Groot N.N."/>
        </authorList>
    </citation>
    <scope>NUCLEOTIDE SEQUENCE [LARGE SCALE GENOMIC DNA]</scope>
    <source>
        <strain evidence="1 2">CGMCC 1.5058</strain>
    </source>
</reference>
<gene>
    <name evidence="1" type="ORF">SAMN05421804_105197</name>
</gene>
<name>A0A1G8PSZ5_9CLOT</name>
<evidence type="ECO:0000313" key="1">
    <source>
        <dbReference type="EMBL" id="SDI95552.1"/>
    </source>
</evidence>
<proteinExistence type="predicted"/>
<dbReference type="RefSeq" id="WP_031576394.1">
    <property type="nucleotide sequence ID" value="NZ_FNDZ01000005.1"/>
</dbReference>
<dbReference type="Proteomes" id="UP000183255">
    <property type="component" value="Unassembled WGS sequence"/>
</dbReference>
<protein>
    <submittedName>
        <fullName evidence="1">Uncharacterized protein</fullName>
    </submittedName>
</protein>
<sequence length="160" mass="18914">MLTTALSFLLFLVLIYKVPIFKRDGAIERNMLPDKAEFTIASMPFRVERIVYYVPIPNPTYGKDPHLEEHMTVEYVKKQTFDASPFALQVYYQQGSERKLLAEVLSHRFDVPYLDTLYGENLLSYKEYEYLRLYKYNHPSTKELLREEVKKKLTKGNSKT</sequence>
<accession>A0A1G8PSZ5</accession>
<dbReference type="EMBL" id="FNDZ01000005">
    <property type="protein sequence ID" value="SDI95552.1"/>
    <property type="molecule type" value="Genomic_DNA"/>
</dbReference>
<organism evidence="1 2">
    <name type="scientific">Proteiniclasticum ruminis</name>
    <dbReference type="NCBI Taxonomy" id="398199"/>
    <lineage>
        <taxon>Bacteria</taxon>
        <taxon>Bacillati</taxon>
        <taxon>Bacillota</taxon>
        <taxon>Clostridia</taxon>
        <taxon>Eubacteriales</taxon>
        <taxon>Clostridiaceae</taxon>
        <taxon>Proteiniclasticum</taxon>
    </lineage>
</organism>